<organism evidence="2 3">
    <name type="scientific">Podospora fimiseda</name>
    <dbReference type="NCBI Taxonomy" id="252190"/>
    <lineage>
        <taxon>Eukaryota</taxon>
        <taxon>Fungi</taxon>
        <taxon>Dikarya</taxon>
        <taxon>Ascomycota</taxon>
        <taxon>Pezizomycotina</taxon>
        <taxon>Sordariomycetes</taxon>
        <taxon>Sordariomycetidae</taxon>
        <taxon>Sordariales</taxon>
        <taxon>Podosporaceae</taxon>
        <taxon>Podospora</taxon>
    </lineage>
</organism>
<evidence type="ECO:0000313" key="3">
    <source>
        <dbReference type="Proteomes" id="UP001301958"/>
    </source>
</evidence>
<feature type="compositionally biased region" description="Polar residues" evidence="1">
    <location>
        <begin position="1"/>
        <end position="11"/>
    </location>
</feature>
<feature type="compositionally biased region" description="Low complexity" evidence="1">
    <location>
        <begin position="12"/>
        <end position="24"/>
    </location>
</feature>
<accession>A0AAN7GZL5</accession>
<name>A0AAN7GZL5_9PEZI</name>
<gene>
    <name evidence="2" type="ORF">QBC38DRAFT_454935</name>
</gene>
<evidence type="ECO:0000256" key="1">
    <source>
        <dbReference type="SAM" id="MobiDB-lite"/>
    </source>
</evidence>
<reference evidence="2" key="2">
    <citation type="submission" date="2023-05" db="EMBL/GenBank/DDBJ databases">
        <authorList>
            <consortium name="Lawrence Berkeley National Laboratory"/>
            <person name="Steindorff A."/>
            <person name="Hensen N."/>
            <person name="Bonometti L."/>
            <person name="Westerberg I."/>
            <person name="Brannstrom I.O."/>
            <person name="Guillou S."/>
            <person name="Cros-Aarteil S."/>
            <person name="Calhoun S."/>
            <person name="Haridas S."/>
            <person name="Kuo A."/>
            <person name="Mondo S."/>
            <person name="Pangilinan J."/>
            <person name="Riley R."/>
            <person name="Labutti K."/>
            <person name="Andreopoulos B."/>
            <person name="Lipzen A."/>
            <person name="Chen C."/>
            <person name="Yanf M."/>
            <person name="Daum C."/>
            <person name="Ng V."/>
            <person name="Clum A."/>
            <person name="Ohm R."/>
            <person name="Martin F."/>
            <person name="Silar P."/>
            <person name="Natvig D."/>
            <person name="Lalanne C."/>
            <person name="Gautier V."/>
            <person name="Ament-Velasquez S.L."/>
            <person name="Kruys A."/>
            <person name="Hutchinson M.I."/>
            <person name="Powell A.J."/>
            <person name="Barry K."/>
            <person name="Miller A.N."/>
            <person name="Grigoriev I.V."/>
            <person name="Debuchy R."/>
            <person name="Gladieux P."/>
            <person name="Thoren M.H."/>
            <person name="Johannesson H."/>
        </authorList>
    </citation>
    <scope>NUCLEOTIDE SEQUENCE</scope>
    <source>
        <strain evidence="2">CBS 990.96</strain>
    </source>
</reference>
<dbReference type="Proteomes" id="UP001301958">
    <property type="component" value="Unassembled WGS sequence"/>
</dbReference>
<feature type="region of interest" description="Disordered" evidence="1">
    <location>
        <begin position="68"/>
        <end position="89"/>
    </location>
</feature>
<feature type="region of interest" description="Disordered" evidence="1">
    <location>
        <begin position="1"/>
        <end position="24"/>
    </location>
</feature>
<comment type="caution">
    <text evidence="2">The sequence shown here is derived from an EMBL/GenBank/DDBJ whole genome shotgun (WGS) entry which is preliminary data.</text>
</comment>
<sequence length="108" mass="12363">MASEQTQDIPSTETPAQEETQAEAPAITWDLIKTYFLPVDIKCMSKRFDLSDKDDVADNAAKIYLRTKNKQMPKQMPPWTQENPDPAHPLWTDQMCANFKAWMDAGFP</sequence>
<protein>
    <submittedName>
        <fullName evidence="2">Uncharacterized protein</fullName>
    </submittedName>
</protein>
<reference evidence="2" key="1">
    <citation type="journal article" date="2023" name="Mol. Phylogenet. Evol.">
        <title>Genome-scale phylogeny and comparative genomics of the fungal order Sordariales.</title>
        <authorList>
            <person name="Hensen N."/>
            <person name="Bonometti L."/>
            <person name="Westerberg I."/>
            <person name="Brannstrom I.O."/>
            <person name="Guillou S."/>
            <person name="Cros-Aarteil S."/>
            <person name="Calhoun S."/>
            <person name="Haridas S."/>
            <person name="Kuo A."/>
            <person name="Mondo S."/>
            <person name="Pangilinan J."/>
            <person name="Riley R."/>
            <person name="LaButti K."/>
            <person name="Andreopoulos B."/>
            <person name="Lipzen A."/>
            <person name="Chen C."/>
            <person name="Yan M."/>
            <person name="Daum C."/>
            <person name="Ng V."/>
            <person name="Clum A."/>
            <person name="Steindorff A."/>
            <person name="Ohm R.A."/>
            <person name="Martin F."/>
            <person name="Silar P."/>
            <person name="Natvig D.O."/>
            <person name="Lalanne C."/>
            <person name="Gautier V."/>
            <person name="Ament-Velasquez S.L."/>
            <person name="Kruys A."/>
            <person name="Hutchinson M.I."/>
            <person name="Powell A.J."/>
            <person name="Barry K."/>
            <person name="Miller A.N."/>
            <person name="Grigoriev I.V."/>
            <person name="Debuchy R."/>
            <person name="Gladieux P."/>
            <person name="Hiltunen Thoren M."/>
            <person name="Johannesson H."/>
        </authorList>
    </citation>
    <scope>NUCLEOTIDE SEQUENCE</scope>
    <source>
        <strain evidence="2">CBS 990.96</strain>
    </source>
</reference>
<proteinExistence type="predicted"/>
<dbReference type="EMBL" id="MU865327">
    <property type="protein sequence ID" value="KAK4227793.1"/>
    <property type="molecule type" value="Genomic_DNA"/>
</dbReference>
<dbReference type="AlphaFoldDB" id="A0AAN7GZL5"/>
<evidence type="ECO:0000313" key="2">
    <source>
        <dbReference type="EMBL" id="KAK4227793.1"/>
    </source>
</evidence>
<keyword evidence="3" id="KW-1185">Reference proteome</keyword>